<dbReference type="InterPro" id="IPR009056">
    <property type="entry name" value="Cyt_c-like_dom"/>
</dbReference>
<dbReference type="PROSITE" id="PS51007">
    <property type="entry name" value="CYTC"/>
    <property type="match status" value="1"/>
</dbReference>
<dbReference type="EMBL" id="FPCH01000005">
    <property type="protein sequence ID" value="SFV39158.1"/>
    <property type="molecule type" value="Genomic_DNA"/>
</dbReference>
<evidence type="ECO:0000313" key="9">
    <source>
        <dbReference type="Proteomes" id="UP000199423"/>
    </source>
</evidence>
<keyword evidence="2 4" id="KW-0479">Metal-binding</keyword>
<evidence type="ECO:0000256" key="1">
    <source>
        <dbReference type="ARBA" id="ARBA00022617"/>
    </source>
</evidence>
<evidence type="ECO:0000256" key="5">
    <source>
        <dbReference type="SAM" id="MobiDB-lite"/>
    </source>
</evidence>
<dbReference type="SUPFAM" id="SSF46626">
    <property type="entry name" value="Cytochrome c"/>
    <property type="match status" value="1"/>
</dbReference>
<dbReference type="RefSeq" id="WP_092869680.1">
    <property type="nucleotide sequence ID" value="NZ_FPCH01000005.1"/>
</dbReference>
<dbReference type="GO" id="GO:0020037">
    <property type="term" value="F:heme binding"/>
    <property type="evidence" value="ECO:0007669"/>
    <property type="project" value="InterPro"/>
</dbReference>
<evidence type="ECO:0000256" key="2">
    <source>
        <dbReference type="ARBA" id="ARBA00022723"/>
    </source>
</evidence>
<dbReference type="STRING" id="51670.SAMN04488557_4185"/>
<dbReference type="GO" id="GO:0046872">
    <property type="term" value="F:metal ion binding"/>
    <property type="evidence" value="ECO:0007669"/>
    <property type="project" value="UniProtKB-KW"/>
</dbReference>
<protein>
    <submittedName>
        <fullName evidence="8">Cytochrome c</fullName>
    </submittedName>
</protein>
<evidence type="ECO:0000256" key="3">
    <source>
        <dbReference type="ARBA" id="ARBA00023004"/>
    </source>
</evidence>
<dbReference type="Gene3D" id="1.10.760.10">
    <property type="entry name" value="Cytochrome c-like domain"/>
    <property type="match status" value="1"/>
</dbReference>
<dbReference type="Proteomes" id="UP000199423">
    <property type="component" value="Unassembled WGS sequence"/>
</dbReference>
<evidence type="ECO:0000256" key="4">
    <source>
        <dbReference type="PROSITE-ProRule" id="PRU00433"/>
    </source>
</evidence>
<keyword evidence="6" id="KW-0732">Signal</keyword>
<keyword evidence="1 4" id="KW-0349">Heme</keyword>
<accession>A0A1I7NX13</accession>
<dbReference type="PANTHER" id="PTHR35008:SF8">
    <property type="entry name" value="ALCOHOL DEHYDROGENASE CYTOCHROME C SUBUNIT"/>
    <property type="match status" value="1"/>
</dbReference>
<dbReference type="GO" id="GO:0009055">
    <property type="term" value="F:electron transfer activity"/>
    <property type="evidence" value="ECO:0007669"/>
    <property type="project" value="InterPro"/>
</dbReference>
<dbReference type="PANTHER" id="PTHR35008">
    <property type="entry name" value="BLL4482 PROTEIN-RELATED"/>
    <property type="match status" value="1"/>
</dbReference>
<feature type="region of interest" description="Disordered" evidence="5">
    <location>
        <begin position="77"/>
        <end position="103"/>
    </location>
</feature>
<feature type="signal peptide" evidence="6">
    <location>
        <begin position="1"/>
        <end position="22"/>
    </location>
</feature>
<dbReference type="OrthoDB" id="9779283at2"/>
<evidence type="ECO:0000259" key="7">
    <source>
        <dbReference type="PROSITE" id="PS51007"/>
    </source>
</evidence>
<name>A0A1I7NX13_9HYPH</name>
<feature type="chain" id="PRO_5011544911" evidence="6">
    <location>
        <begin position="23"/>
        <end position="179"/>
    </location>
</feature>
<evidence type="ECO:0000256" key="6">
    <source>
        <dbReference type="SAM" id="SignalP"/>
    </source>
</evidence>
<proteinExistence type="predicted"/>
<dbReference type="InterPro" id="IPR036909">
    <property type="entry name" value="Cyt_c-like_dom_sf"/>
</dbReference>
<sequence>MSMLRRVAAAIVVPVVATVAIAEDAGVKAPRLGTPLSADAIAKWDRTIFADGRGLPPGKGTAKDGRVIYEQKCASCHGEHGEGGTSEELVSGPTPPSPDNPSKAIGSYWPYATTIFDFVRRSMPPAAPGSLSADETYAVTAYLLAANAIIPEGAKMDAKTLAAVRMPNRDGFIWIDIKK</sequence>
<feature type="domain" description="Cytochrome c" evidence="7">
    <location>
        <begin position="60"/>
        <end position="147"/>
    </location>
</feature>
<reference evidence="9" key="1">
    <citation type="submission" date="2016-10" db="EMBL/GenBank/DDBJ databases">
        <authorList>
            <person name="Varghese N."/>
            <person name="Submissions S."/>
        </authorList>
    </citation>
    <scope>NUCLEOTIDE SEQUENCE [LARGE SCALE GENOMIC DNA]</scope>
    <source>
        <strain evidence="9">DSM 1565</strain>
    </source>
</reference>
<dbReference type="Pfam" id="PF13442">
    <property type="entry name" value="Cytochrome_CBB3"/>
    <property type="match status" value="1"/>
</dbReference>
<gene>
    <name evidence="8" type="ORF">SAMN04488557_4185</name>
</gene>
<dbReference type="AlphaFoldDB" id="A0A1I7NX13"/>
<keyword evidence="3 4" id="KW-0408">Iron</keyword>
<organism evidence="8 9">
    <name type="scientific">Hyphomicrobium facile</name>
    <dbReference type="NCBI Taxonomy" id="51670"/>
    <lineage>
        <taxon>Bacteria</taxon>
        <taxon>Pseudomonadati</taxon>
        <taxon>Pseudomonadota</taxon>
        <taxon>Alphaproteobacteria</taxon>
        <taxon>Hyphomicrobiales</taxon>
        <taxon>Hyphomicrobiaceae</taxon>
        <taxon>Hyphomicrobium</taxon>
    </lineage>
</organism>
<dbReference type="InterPro" id="IPR051459">
    <property type="entry name" value="Cytochrome_c-type_DH"/>
</dbReference>
<evidence type="ECO:0000313" key="8">
    <source>
        <dbReference type="EMBL" id="SFV39158.1"/>
    </source>
</evidence>
<keyword evidence="9" id="KW-1185">Reference proteome</keyword>